<proteinExistence type="evidence at transcript level"/>
<dbReference type="EMBL" id="BT092772">
    <property type="protein sequence ID" value="ACU17091.1"/>
    <property type="molecule type" value="mRNA"/>
</dbReference>
<protein>
    <submittedName>
        <fullName evidence="1">Uncharacterized protein</fullName>
    </submittedName>
</protein>
<evidence type="ECO:0000313" key="1">
    <source>
        <dbReference type="EMBL" id="ACU17091.1"/>
    </source>
</evidence>
<reference evidence="1" key="1">
    <citation type="submission" date="2009-08" db="EMBL/GenBank/DDBJ databases">
        <authorList>
            <person name="Cheung F."/>
            <person name="Xiao Y."/>
            <person name="Chan A."/>
            <person name="Moskal W."/>
            <person name="Town C.D."/>
        </authorList>
    </citation>
    <scope>NUCLEOTIDE SEQUENCE</scope>
</reference>
<feature type="non-terminal residue" evidence="1">
    <location>
        <position position="1"/>
    </location>
</feature>
<organism evidence="1">
    <name type="scientific">Glycine max</name>
    <name type="common">Soybean</name>
    <name type="synonym">Glycine hispida</name>
    <dbReference type="NCBI Taxonomy" id="3847"/>
    <lineage>
        <taxon>Eukaryota</taxon>
        <taxon>Viridiplantae</taxon>
        <taxon>Streptophyta</taxon>
        <taxon>Embryophyta</taxon>
        <taxon>Tracheophyta</taxon>
        <taxon>Spermatophyta</taxon>
        <taxon>Magnoliopsida</taxon>
        <taxon>eudicotyledons</taxon>
        <taxon>Gunneridae</taxon>
        <taxon>Pentapetalae</taxon>
        <taxon>rosids</taxon>
        <taxon>fabids</taxon>
        <taxon>Fabales</taxon>
        <taxon>Fabaceae</taxon>
        <taxon>Papilionoideae</taxon>
        <taxon>50 kb inversion clade</taxon>
        <taxon>NPAAA clade</taxon>
        <taxon>indigoferoid/millettioid clade</taxon>
        <taxon>Phaseoleae</taxon>
        <taxon>Glycine</taxon>
        <taxon>Glycine subgen. Soja</taxon>
    </lineage>
</organism>
<name>C6T5Q9_SOYBN</name>
<accession>C6T5Q9</accession>
<dbReference type="AlphaFoldDB" id="C6T5Q9"/>
<sequence length="82" mass="9456">IHSSQHHLLLTEWLTFPYSCVGFRPLALDIIYILQNPPLPFLPFSLYLFLLSTILNHSNLYSNYVYSVHHCHISLLDGNAVC</sequence>